<dbReference type="PATRIC" id="fig|652.5.peg.1351"/>
<gene>
    <name evidence="2" type="ORF">WL1483_1887</name>
</gene>
<evidence type="ECO:0000313" key="2">
    <source>
        <dbReference type="EMBL" id="ALP41306.1"/>
    </source>
</evidence>
<dbReference type="Gene3D" id="1.10.150.690">
    <property type="entry name" value="DUF2063"/>
    <property type="match status" value="1"/>
</dbReference>
<reference evidence="2 3" key="2">
    <citation type="journal article" date="2016" name="Genome Announc.">
        <title>Complete Genome Sequence of the Highly Virulent Aeromonas schubertii Strain WL1483, Isolated from Diseased Snakehead Fish (Channa argus) in China.</title>
        <authorList>
            <person name="Liu L."/>
            <person name="Li N."/>
            <person name="Zhang D."/>
            <person name="Fu X."/>
            <person name="Shi C."/>
            <person name="Lin Q."/>
            <person name="Hao G."/>
        </authorList>
    </citation>
    <scope>NUCLEOTIDE SEQUENCE [LARGE SCALE GENOMIC DNA]</scope>
    <source>
        <strain evidence="2 3">WL1483</strain>
    </source>
</reference>
<feature type="domain" description="Putative DNA-binding" evidence="1">
    <location>
        <begin position="6"/>
        <end position="97"/>
    </location>
</feature>
<dbReference type="InterPro" id="IPR018640">
    <property type="entry name" value="DUF2063"/>
</dbReference>
<dbReference type="Pfam" id="PF09836">
    <property type="entry name" value="DUF2063"/>
    <property type="match status" value="1"/>
</dbReference>
<sequence length="259" mass="28057">MSALHEWQQGVARALLTEGDEVAMTLQQGAIPAEALLQIYRNHFILSLSEALAATYPAVAAMVGEEYFAAAARGFVLATPLNHGALQDYGEGFDGWLASLPTTAHLPWLADLARFEWVRERCALRPHDPRHFDPDSLAGLDPVLIGKGHLVPVQDLCLFRAEVPVAALWAMALSDGAAPDALDSPCWLALRKGADHRVVGIPLTPEQWQLLVSIEAGDTLDTLASEQSDLLATLATLLPHRLIAGWQPNNKESLDESPI</sequence>
<proteinExistence type="predicted"/>
<accession>A0A0S2SI04</accession>
<protein>
    <recommendedName>
        <fullName evidence="1">Putative DNA-binding domain-containing protein</fullName>
    </recommendedName>
</protein>
<dbReference type="Proteomes" id="UP000058114">
    <property type="component" value="Chromosome"/>
</dbReference>
<evidence type="ECO:0000313" key="3">
    <source>
        <dbReference type="Proteomes" id="UP000058114"/>
    </source>
</evidence>
<evidence type="ECO:0000259" key="1">
    <source>
        <dbReference type="Pfam" id="PF09836"/>
    </source>
</evidence>
<organism evidence="2 3">
    <name type="scientific">Aeromonas schubertii</name>
    <dbReference type="NCBI Taxonomy" id="652"/>
    <lineage>
        <taxon>Bacteria</taxon>
        <taxon>Pseudomonadati</taxon>
        <taxon>Pseudomonadota</taxon>
        <taxon>Gammaproteobacteria</taxon>
        <taxon>Aeromonadales</taxon>
        <taxon>Aeromonadaceae</taxon>
        <taxon>Aeromonas</taxon>
    </lineage>
</organism>
<dbReference type="EMBL" id="CP013067">
    <property type="protein sequence ID" value="ALP41306.1"/>
    <property type="molecule type" value="Genomic_DNA"/>
</dbReference>
<dbReference type="AlphaFoldDB" id="A0A0S2SI04"/>
<reference evidence="3" key="1">
    <citation type="submission" date="2015-10" db="EMBL/GenBank/DDBJ databases">
        <title>Complete Genome Sequence of Aeromonas schubertii strain WL1483.</title>
        <authorList>
            <person name="Liu L."/>
        </authorList>
    </citation>
    <scope>NUCLEOTIDE SEQUENCE [LARGE SCALE GENOMIC DNA]</scope>
    <source>
        <strain evidence="3">WL1483</strain>
    </source>
</reference>
<dbReference type="KEGG" id="asr:WL1483_1887"/>
<dbReference type="RefSeq" id="WP_060584913.1">
    <property type="nucleotide sequence ID" value="NZ_CP013067.1"/>
</dbReference>
<name>A0A0S2SI04_9GAMM</name>
<dbReference type="InterPro" id="IPR044922">
    <property type="entry name" value="DUF2063_N_sf"/>
</dbReference>